<proteinExistence type="predicted"/>
<accession>A0A392QKQ1</accession>
<organism evidence="3 4">
    <name type="scientific">Trifolium medium</name>
    <dbReference type="NCBI Taxonomy" id="97028"/>
    <lineage>
        <taxon>Eukaryota</taxon>
        <taxon>Viridiplantae</taxon>
        <taxon>Streptophyta</taxon>
        <taxon>Embryophyta</taxon>
        <taxon>Tracheophyta</taxon>
        <taxon>Spermatophyta</taxon>
        <taxon>Magnoliopsida</taxon>
        <taxon>eudicotyledons</taxon>
        <taxon>Gunneridae</taxon>
        <taxon>Pentapetalae</taxon>
        <taxon>rosids</taxon>
        <taxon>fabids</taxon>
        <taxon>Fabales</taxon>
        <taxon>Fabaceae</taxon>
        <taxon>Papilionoideae</taxon>
        <taxon>50 kb inversion clade</taxon>
        <taxon>NPAAA clade</taxon>
        <taxon>Hologalegina</taxon>
        <taxon>IRL clade</taxon>
        <taxon>Trifolieae</taxon>
        <taxon>Trifolium</taxon>
    </lineage>
</organism>
<feature type="domain" description="Reverse transcriptase Ty1/copia-type" evidence="2">
    <location>
        <begin position="4"/>
        <end position="137"/>
    </location>
</feature>
<dbReference type="AlphaFoldDB" id="A0A392QKQ1"/>
<feature type="region of interest" description="Disordered" evidence="1">
    <location>
        <begin position="135"/>
        <end position="154"/>
    </location>
</feature>
<feature type="non-terminal residue" evidence="3">
    <location>
        <position position="1"/>
    </location>
</feature>
<name>A0A392QKQ1_9FABA</name>
<dbReference type="Proteomes" id="UP000265520">
    <property type="component" value="Unassembled WGS sequence"/>
</dbReference>
<dbReference type="EMBL" id="LXQA010143513">
    <property type="protein sequence ID" value="MCI24778.1"/>
    <property type="molecule type" value="Genomic_DNA"/>
</dbReference>
<evidence type="ECO:0000256" key="1">
    <source>
        <dbReference type="SAM" id="MobiDB-lite"/>
    </source>
</evidence>
<keyword evidence="4" id="KW-1185">Reference proteome</keyword>
<sequence length="154" mass="17236">VKSSQPNQVCKLIKSLYGLKQASRKWYEKLTSLLLAHKYQQSTADHSLFIKRENSQFTLLLVYVDDVIVAGNSLTEIQSIKSILHSAFKIKDLGQLNYFLGLEVAHFSLGISLCQHKYCLDLLSDSGLLASKPLSTPSDPSIKLHQDNADPYPD</sequence>
<dbReference type="SUPFAM" id="SSF56672">
    <property type="entry name" value="DNA/RNA polymerases"/>
    <property type="match status" value="1"/>
</dbReference>
<dbReference type="InterPro" id="IPR043502">
    <property type="entry name" value="DNA/RNA_pol_sf"/>
</dbReference>
<evidence type="ECO:0000313" key="3">
    <source>
        <dbReference type="EMBL" id="MCI24778.1"/>
    </source>
</evidence>
<evidence type="ECO:0000313" key="4">
    <source>
        <dbReference type="Proteomes" id="UP000265520"/>
    </source>
</evidence>
<protein>
    <submittedName>
        <fullName evidence="3">Retrovirus-related Pol polyprotein from transposon TNT 1-94</fullName>
    </submittedName>
</protein>
<dbReference type="InterPro" id="IPR013103">
    <property type="entry name" value="RVT_2"/>
</dbReference>
<dbReference type="Pfam" id="PF07727">
    <property type="entry name" value="RVT_2"/>
    <property type="match status" value="1"/>
</dbReference>
<evidence type="ECO:0000259" key="2">
    <source>
        <dbReference type="Pfam" id="PF07727"/>
    </source>
</evidence>
<reference evidence="3 4" key="1">
    <citation type="journal article" date="2018" name="Front. Plant Sci.">
        <title>Red Clover (Trifolium pratense) and Zigzag Clover (T. medium) - A Picture of Genomic Similarities and Differences.</title>
        <authorList>
            <person name="Dluhosova J."/>
            <person name="Istvanek J."/>
            <person name="Nedelnik J."/>
            <person name="Repkova J."/>
        </authorList>
    </citation>
    <scope>NUCLEOTIDE SEQUENCE [LARGE SCALE GENOMIC DNA]</scope>
    <source>
        <strain evidence="4">cv. 10/8</strain>
        <tissue evidence="3">Leaf</tissue>
    </source>
</reference>
<feature type="non-terminal residue" evidence="3">
    <location>
        <position position="154"/>
    </location>
</feature>
<comment type="caution">
    <text evidence="3">The sequence shown here is derived from an EMBL/GenBank/DDBJ whole genome shotgun (WGS) entry which is preliminary data.</text>
</comment>